<keyword evidence="2 4" id="KW-0238">DNA-binding</keyword>
<feature type="DNA-binding region" description="H-T-H motif" evidence="4">
    <location>
        <begin position="35"/>
        <end position="54"/>
    </location>
</feature>
<dbReference type="InterPro" id="IPR009057">
    <property type="entry name" value="Homeodomain-like_sf"/>
</dbReference>
<evidence type="ECO:0000256" key="4">
    <source>
        <dbReference type="PROSITE-ProRule" id="PRU00335"/>
    </source>
</evidence>
<dbReference type="Pfam" id="PF13305">
    <property type="entry name" value="TetR_C_33"/>
    <property type="match status" value="1"/>
</dbReference>
<dbReference type="PANTHER" id="PTHR30055:SF212">
    <property type="entry name" value="TETR-FAMILY FAMILY TRANSCRIPTIONAL REGULATOR"/>
    <property type="match status" value="1"/>
</dbReference>
<dbReference type="GO" id="GO:0000976">
    <property type="term" value="F:transcription cis-regulatory region binding"/>
    <property type="evidence" value="ECO:0007669"/>
    <property type="project" value="TreeGrafter"/>
</dbReference>
<dbReference type="Proteomes" id="UP000319732">
    <property type="component" value="Unassembled WGS sequence"/>
</dbReference>
<dbReference type="InterPro" id="IPR050109">
    <property type="entry name" value="HTH-type_TetR-like_transc_reg"/>
</dbReference>
<dbReference type="PROSITE" id="PS50977">
    <property type="entry name" value="HTH_TETR_2"/>
    <property type="match status" value="1"/>
</dbReference>
<dbReference type="PANTHER" id="PTHR30055">
    <property type="entry name" value="HTH-TYPE TRANSCRIPTIONAL REGULATOR RUTR"/>
    <property type="match status" value="1"/>
</dbReference>
<name>A0A545T0L1_9GAMM</name>
<dbReference type="RefSeq" id="WP_142928864.1">
    <property type="nucleotide sequence ID" value="NZ_ML660101.1"/>
</dbReference>
<keyword evidence="3" id="KW-0804">Transcription</keyword>
<sequence length="205" mass="22837">MARKSLSPDQINRFRDQFCDTAYELYKNADYDAVSMRGIAKAMQCSPMMAYRYFANKDAVFAALRSRLFGQLGKYLEQVPAQLDPLARLEGLALAYIRFAREHPHAYRLLYVVHRHQLPAPPQTEAAQGHTGNMLFAATRQAVDRGCLRGDPATLAHLFWAAVHGLVSLHLAGQLNQGVGFDDLLPAMLRSLLQQHSDINAIAGT</sequence>
<gene>
    <name evidence="6" type="ORF">FKG94_20775</name>
</gene>
<dbReference type="InterPro" id="IPR025996">
    <property type="entry name" value="MT1864/Rv1816-like_C"/>
</dbReference>
<dbReference type="Gene3D" id="1.10.357.10">
    <property type="entry name" value="Tetracycline Repressor, domain 2"/>
    <property type="match status" value="1"/>
</dbReference>
<evidence type="ECO:0000256" key="3">
    <source>
        <dbReference type="ARBA" id="ARBA00023163"/>
    </source>
</evidence>
<dbReference type="SUPFAM" id="SSF46689">
    <property type="entry name" value="Homeodomain-like"/>
    <property type="match status" value="1"/>
</dbReference>
<organism evidence="6 7">
    <name type="scientific">Exilibacterium tricleocarpae</name>
    <dbReference type="NCBI Taxonomy" id="2591008"/>
    <lineage>
        <taxon>Bacteria</taxon>
        <taxon>Pseudomonadati</taxon>
        <taxon>Pseudomonadota</taxon>
        <taxon>Gammaproteobacteria</taxon>
        <taxon>Cellvibrionales</taxon>
        <taxon>Cellvibrionaceae</taxon>
        <taxon>Exilibacterium</taxon>
    </lineage>
</organism>
<evidence type="ECO:0000313" key="6">
    <source>
        <dbReference type="EMBL" id="TQV70763.1"/>
    </source>
</evidence>
<evidence type="ECO:0000259" key="5">
    <source>
        <dbReference type="PROSITE" id="PS50977"/>
    </source>
</evidence>
<dbReference type="InterPro" id="IPR001647">
    <property type="entry name" value="HTH_TetR"/>
</dbReference>
<evidence type="ECO:0000256" key="1">
    <source>
        <dbReference type="ARBA" id="ARBA00023015"/>
    </source>
</evidence>
<proteinExistence type="predicted"/>
<dbReference type="Pfam" id="PF00440">
    <property type="entry name" value="TetR_N"/>
    <property type="match status" value="1"/>
</dbReference>
<feature type="domain" description="HTH tetR-type" evidence="5">
    <location>
        <begin position="12"/>
        <end position="72"/>
    </location>
</feature>
<evidence type="ECO:0000256" key="2">
    <source>
        <dbReference type="ARBA" id="ARBA00023125"/>
    </source>
</evidence>
<dbReference type="SUPFAM" id="SSF48498">
    <property type="entry name" value="Tetracyclin repressor-like, C-terminal domain"/>
    <property type="match status" value="1"/>
</dbReference>
<keyword evidence="7" id="KW-1185">Reference proteome</keyword>
<reference evidence="6 7" key="1">
    <citation type="submission" date="2019-06" db="EMBL/GenBank/DDBJ databases">
        <title>Whole genome sequence for Cellvibrionaceae sp. R142.</title>
        <authorList>
            <person name="Wang G."/>
        </authorList>
    </citation>
    <scope>NUCLEOTIDE SEQUENCE [LARGE SCALE GENOMIC DNA]</scope>
    <source>
        <strain evidence="6 7">R142</strain>
    </source>
</reference>
<dbReference type="GO" id="GO:0003700">
    <property type="term" value="F:DNA-binding transcription factor activity"/>
    <property type="evidence" value="ECO:0007669"/>
    <property type="project" value="TreeGrafter"/>
</dbReference>
<accession>A0A545T0L1</accession>
<dbReference type="EMBL" id="VHSG01000023">
    <property type="protein sequence ID" value="TQV70763.1"/>
    <property type="molecule type" value="Genomic_DNA"/>
</dbReference>
<keyword evidence="1" id="KW-0805">Transcription regulation</keyword>
<dbReference type="AlphaFoldDB" id="A0A545T0L1"/>
<dbReference type="InterPro" id="IPR036271">
    <property type="entry name" value="Tet_transcr_reg_TetR-rel_C_sf"/>
</dbReference>
<protein>
    <submittedName>
        <fullName evidence="6">TetR/AcrR family transcriptional regulator</fullName>
    </submittedName>
</protein>
<comment type="caution">
    <text evidence="6">The sequence shown here is derived from an EMBL/GenBank/DDBJ whole genome shotgun (WGS) entry which is preliminary data.</text>
</comment>
<evidence type="ECO:0000313" key="7">
    <source>
        <dbReference type="Proteomes" id="UP000319732"/>
    </source>
</evidence>
<dbReference type="OrthoDB" id="270177at2"/>